<evidence type="ECO:0000256" key="1">
    <source>
        <dbReference type="ARBA" id="ARBA00004651"/>
    </source>
</evidence>
<feature type="transmembrane region" description="Helical" evidence="6">
    <location>
        <begin position="270"/>
        <end position="290"/>
    </location>
</feature>
<evidence type="ECO:0000256" key="6">
    <source>
        <dbReference type="SAM" id="Phobius"/>
    </source>
</evidence>
<sequence>MTWLDTLGGITASALEAMTPLLLAATGGLFTELAGMLNIALEGLMLAGAFFGFAAAAVSGSLLLGILAGALASSLIAWIYGSATLRLKANVFITGLAANIFAPSVTAVLSAAWFGTRSVVALAVPEPARPLQTSLGRIPVLGGVFFSQHSLVYLSWALAAGAAVIIYRSVLGTRIRATGARAEAVAAAGFKPDFYKLSAIIISGFFCGIAGASLSLPLGAYVPNMSSGRGWIALVAIYLGNRRPGRTALACFVFALAESFSNYAQGQFGIPSEFILAIPFAATLIALSLGTSAKNE</sequence>
<dbReference type="PANTHER" id="PTHR43370">
    <property type="entry name" value="SUGAR ABC TRANSPORTER INTEGRAL MEMBRANE PROTEIN-RELATED"/>
    <property type="match status" value="1"/>
</dbReference>
<dbReference type="EMBL" id="VSSQ01000008">
    <property type="protein sequence ID" value="MPL58865.1"/>
    <property type="molecule type" value="Genomic_DNA"/>
</dbReference>
<gene>
    <name evidence="7" type="ORF">SDC9_04411</name>
</gene>
<evidence type="ECO:0000256" key="5">
    <source>
        <dbReference type="ARBA" id="ARBA00023136"/>
    </source>
</evidence>
<keyword evidence="3 6" id="KW-0812">Transmembrane</keyword>
<name>A0A644SW79_9ZZZZ</name>
<reference evidence="7" key="1">
    <citation type="submission" date="2019-08" db="EMBL/GenBank/DDBJ databases">
        <authorList>
            <person name="Kucharzyk K."/>
            <person name="Murdoch R.W."/>
            <person name="Higgins S."/>
            <person name="Loffler F."/>
        </authorList>
    </citation>
    <scope>NUCLEOTIDE SEQUENCE</scope>
</reference>
<keyword evidence="2" id="KW-1003">Cell membrane</keyword>
<evidence type="ECO:0000256" key="3">
    <source>
        <dbReference type="ARBA" id="ARBA00022692"/>
    </source>
</evidence>
<evidence type="ECO:0008006" key="8">
    <source>
        <dbReference type="Google" id="ProtNLM"/>
    </source>
</evidence>
<proteinExistence type="predicted"/>
<feature type="transmembrane region" description="Helical" evidence="6">
    <location>
        <begin position="92"/>
        <end position="114"/>
    </location>
</feature>
<evidence type="ECO:0000256" key="4">
    <source>
        <dbReference type="ARBA" id="ARBA00022989"/>
    </source>
</evidence>
<dbReference type="GO" id="GO:0005886">
    <property type="term" value="C:plasma membrane"/>
    <property type="evidence" value="ECO:0007669"/>
    <property type="project" value="UniProtKB-SubCell"/>
</dbReference>
<accession>A0A644SW79</accession>
<evidence type="ECO:0000256" key="2">
    <source>
        <dbReference type="ARBA" id="ARBA00022475"/>
    </source>
</evidence>
<comment type="subcellular location">
    <subcellularLocation>
        <location evidence="1">Cell membrane</location>
        <topology evidence="1">Multi-pass membrane protein</topology>
    </subcellularLocation>
</comment>
<feature type="transmembrane region" description="Helical" evidence="6">
    <location>
        <begin position="47"/>
        <end position="80"/>
    </location>
</feature>
<dbReference type="CDD" id="cd06580">
    <property type="entry name" value="TM_PBP1_transp_TpRbsC_like"/>
    <property type="match status" value="1"/>
</dbReference>
<feature type="transmembrane region" description="Helical" evidence="6">
    <location>
        <begin position="151"/>
        <end position="173"/>
    </location>
</feature>
<keyword evidence="4 6" id="KW-1133">Transmembrane helix</keyword>
<protein>
    <recommendedName>
        <fullName evidence="8">Branched-chain amino acid transport system / permease component</fullName>
    </recommendedName>
</protein>
<comment type="caution">
    <text evidence="7">The sequence shown here is derived from an EMBL/GenBank/DDBJ whole genome shotgun (WGS) entry which is preliminary data.</text>
</comment>
<dbReference type="Pfam" id="PF02653">
    <property type="entry name" value="BPD_transp_2"/>
    <property type="match status" value="1"/>
</dbReference>
<dbReference type="PANTHER" id="PTHR43370:SF2">
    <property type="entry name" value="ABC TRANSPORTER PERMEASE PROTEIN"/>
    <property type="match status" value="1"/>
</dbReference>
<dbReference type="InterPro" id="IPR001851">
    <property type="entry name" value="ABC_transp_permease"/>
</dbReference>
<dbReference type="AlphaFoldDB" id="A0A644SW79"/>
<organism evidence="7">
    <name type="scientific">bioreactor metagenome</name>
    <dbReference type="NCBI Taxonomy" id="1076179"/>
    <lineage>
        <taxon>unclassified sequences</taxon>
        <taxon>metagenomes</taxon>
        <taxon>ecological metagenomes</taxon>
    </lineage>
</organism>
<keyword evidence="5 6" id="KW-0472">Membrane</keyword>
<feature type="transmembrane region" description="Helical" evidence="6">
    <location>
        <begin position="194"/>
        <end position="214"/>
    </location>
</feature>
<dbReference type="GO" id="GO:0022857">
    <property type="term" value="F:transmembrane transporter activity"/>
    <property type="evidence" value="ECO:0007669"/>
    <property type="project" value="InterPro"/>
</dbReference>
<evidence type="ECO:0000313" key="7">
    <source>
        <dbReference type="EMBL" id="MPL58865.1"/>
    </source>
</evidence>